<dbReference type="PANTHER" id="PTHR35391:SF7">
    <property type="entry name" value="C2H2-TYPE DOMAIN-CONTAINING PROTEIN"/>
    <property type="match status" value="1"/>
</dbReference>
<proteinExistence type="predicted"/>
<feature type="region of interest" description="Disordered" evidence="1">
    <location>
        <begin position="479"/>
        <end position="520"/>
    </location>
</feature>
<dbReference type="EMBL" id="JBFXLT010000039">
    <property type="protein sequence ID" value="KAL2813560.1"/>
    <property type="molecule type" value="Genomic_DNA"/>
</dbReference>
<protein>
    <recommendedName>
        <fullName evidence="2">C2H2-type domain-containing protein</fullName>
    </recommendedName>
</protein>
<evidence type="ECO:0000256" key="1">
    <source>
        <dbReference type="SAM" id="MobiDB-lite"/>
    </source>
</evidence>
<comment type="caution">
    <text evidence="3">The sequence shown here is derived from an EMBL/GenBank/DDBJ whole genome shotgun (WGS) entry which is preliminary data.</text>
</comment>
<dbReference type="SMART" id="SM00355">
    <property type="entry name" value="ZnF_C2H2"/>
    <property type="match status" value="3"/>
</dbReference>
<dbReference type="Proteomes" id="UP001610334">
    <property type="component" value="Unassembled WGS sequence"/>
</dbReference>
<evidence type="ECO:0000313" key="4">
    <source>
        <dbReference type="Proteomes" id="UP001610334"/>
    </source>
</evidence>
<feature type="region of interest" description="Disordered" evidence="1">
    <location>
        <begin position="568"/>
        <end position="604"/>
    </location>
</feature>
<dbReference type="Pfam" id="PF26082">
    <property type="entry name" value="zf-C2H2_AcuF"/>
    <property type="match status" value="1"/>
</dbReference>
<feature type="compositionally biased region" description="Basic and acidic residues" evidence="1">
    <location>
        <begin position="488"/>
        <end position="504"/>
    </location>
</feature>
<feature type="domain" description="C2H2-type" evidence="2">
    <location>
        <begin position="337"/>
        <end position="365"/>
    </location>
</feature>
<evidence type="ECO:0000313" key="3">
    <source>
        <dbReference type="EMBL" id="KAL2813560.1"/>
    </source>
</evidence>
<gene>
    <name evidence="3" type="ORF">BJX63DRAFT_421200</name>
</gene>
<organism evidence="3 4">
    <name type="scientific">Aspergillus granulosus</name>
    <dbReference type="NCBI Taxonomy" id="176169"/>
    <lineage>
        <taxon>Eukaryota</taxon>
        <taxon>Fungi</taxon>
        <taxon>Dikarya</taxon>
        <taxon>Ascomycota</taxon>
        <taxon>Pezizomycotina</taxon>
        <taxon>Eurotiomycetes</taxon>
        <taxon>Eurotiomycetidae</taxon>
        <taxon>Eurotiales</taxon>
        <taxon>Aspergillaceae</taxon>
        <taxon>Aspergillus</taxon>
        <taxon>Aspergillus subgen. Nidulantes</taxon>
    </lineage>
</organism>
<name>A0ABR4HDK4_9EURO</name>
<feature type="domain" description="C2H2-type" evidence="2">
    <location>
        <begin position="424"/>
        <end position="446"/>
    </location>
</feature>
<accession>A0ABR4HDK4</accession>
<dbReference type="InterPro" id="IPR013087">
    <property type="entry name" value="Znf_C2H2_type"/>
</dbReference>
<dbReference type="PANTHER" id="PTHR35391">
    <property type="entry name" value="C2H2-TYPE DOMAIN-CONTAINING PROTEIN-RELATED"/>
    <property type="match status" value="1"/>
</dbReference>
<reference evidence="3 4" key="1">
    <citation type="submission" date="2024-07" db="EMBL/GenBank/DDBJ databases">
        <title>Section-level genome sequencing and comparative genomics of Aspergillus sections Usti and Cavernicolus.</title>
        <authorList>
            <consortium name="Lawrence Berkeley National Laboratory"/>
            <person name="Nybo J.L."/>
            <person name="Vesth T.C."/>
            <person name="Theobald S."/>
            <person name="Frisvad J.C."/>
            <person name="Larsen T.O."/>
            <person name="Kjaerboelling I."/>
            <person name="Rothschild-Mancinelli K."/>
            <person name="Lyhne E.K."/>
            <person name="Kogle M.E."/>
            <person name="Barry K."/>
            <person name="Clum A."/>
            <person name="Na H."/>
            <person name="Ledsgaard L."/>
            <person name="Lin J."/>
            <person name="Lipzen A."/>
            <person name="Kuo A."/>
            <person name="Riley R."/>
            <person name="Mondo S."/>
            <person name="Labutti K."/>
            <person name="Haridas S."/>
            <person name="Pangalinan J."/>
            <person name="Salamov A.A."/>
            <person name="Simmons B.A."/>
            <person name="Magnuson J.K."/>
            <person name="Chen J."/>
            <person name="Drula E."/>
            <person name="Henrissat B."/>
            <person name="Wiebenga A."/>
            <person name="Lubbers R.J."/>
            <person name="Gomes A.C."/>
            <person name="Makela M.R."/>
            <person name="Stajich J."/>
            <person name="Grigoriev I.V."/>
            <person name="Mortensen U.H."/>
            <person name="De Vries R.P."/>
            <person name="Baker S.E."/>
            <person name="Andersen M.R."/>
        </authorList>
    </citation>
    <scope>NUCLEOTIDE SEQUENCE [LARGE SCALE GENOMIC DNA]</scope>
    <source>
        <strain evidence="3 4">CBS 588.65</strain>
    </source>
</reference>
<feature type="domain" description="C2H2-type" evidence="2">
    <location>
        <begin position="371"/>
        <end position="399"/>
    </location>
</feature>
<evidence type="ECO:0000259" key="2">
    <source>
        <dbReference type="SMART" id="SM00355"/>
    </source>
</evidence>
<dbReference type="InterPro" id="IPR058925">
    <property type="entry name" value="zf-C2H2_AcuF"/>
</dbReference>
<keyword evidence="4" id="KW-1185">Reference proteome</keyword>
<sequence length="604" mass="67162">MADQLAIYDATLACHQVFRDSRAVPVLEEWGENCLADLNLWANGAGALKVGKASLDARLSSNLDAKIFVVNLLRMLQGLAEKCVEIGSEVHNDIPDTSELSQAIQDVNDIMGQLSRITISIRKAGTNARIQKADASYDPNHPQIAALSQHLQLLLLVKPSKNGTLQARASSQGIQVLSCRDDTTVAGSYSLTAIQQRLIEANLKRRNRFLYAQRHAMKLSERDQVPSISIPAPRKLAQPPVLSDLKKTTEEHRVPKVHSATTATEVQDPIALPTQTSVQPATTVISAISSRVTYPRPPPLRCDQNVFQCPCCCQTLSTSMSRGSQWKKHLSGDILPYTCILEDCPHPEKLYHTKDLWLSHMFRDHGGTFTWACLACNDSSARQVFTEKSAFIEHLEGRHSRGIKPQQIPMLVSAWKRKTSVSIHSCPLCGFEDQDSDAVLNHTAEHLHSFSLRSLPWAPGEDESDDDLYDDYYEEHPYFNTDRSVGTESERSRSTMSSEQRDLEELPAMGSGGETTEKSQLTEEKIRDILKNPNAEQDMLNAFLNGIDNQESFRKRARERCLRKSCGACNPGPSLRHESNCLSGQYSPGDPSGGDPEPRPEWPD</sequence>